<dbReference type="WBParaSite" id="PSU_v2.g1974.t1">
    <property type="protein sequence ID" value="PSU_v2.g1974.t1"/>
    <property type="gene ID" value="PSU_v2.g1974"/>
</dbReference>
<sequence length="83" mass="8398">MWSILFVTDARFPGAGIDGGGLTTLRTLTGSLRRAASNTPKLVKYRPLARSQSSLTSAGCGSVSSGSIAASIGSVPGMAIELV</sequence>
<evidence type="ECO:0000313" key="1">
    <source>
        <dbReference type="Proteomes" id="UP000887577"/>
    </source>
</evidence>
<organism evidence="1 2">
    <name type="scientific">Panagrolaimus superbus</name>
    <dbReference type="NCBI Taxonomy" id="310955"/>
    <lineage>
        <taxon>Eukaryota</taxon>
        <taxon>Metazoa</taxon>
        <taxon>Ecdysozoa</taxon>
        <taxon>Nematoda</taxon>
        <taxon>Chromadorea</taxon>
        <taxon>Rhabditida</taxon>
        <taxon>Tylenchina</taxon>
        <taxon>Panagrolaimomorpha</taxon>
        <taxon>Panagrolaimoidea</taxon>
        <taxon>Panagrolaimidae</taxon>
        <taxon>Panagrolaimus</taxon>
    </lineage>
</organism>
<keyword evidence="1" id="KW-1185">Reference proteome</keyword>
<evidence type="ECO:0000313" key="2">
    <source>
        <dbReference type="WBParaSite" id="PSU_v2.g1974.t1"/>
    </source>
</evidence>
<dbReference type="Proteomes" id="UP000887577">
    <property type="component" value="Unplaced"/>
</dbReference>
<name>A0A914YLG2_9BILA</name>
<proteinExistence type="predicted"/>
<protein>
    <submittedName>
        <fullName evidence="2">Uncharacterized protein</fullName>
    </submittedName>
</protein>
<reference evidence="2" key="1">
    <citation type="submission" date="2022-11" db="UniProtKB">
        <authorList>
            <consortium name="WormBaseParasite"/>
        </authorList>
    </citation>
    <scope>IDENTIFICATION</scope>
</reference>
<dbReference type="AlphaFoldDB" id="A0A914YLG2"/>
<accession>A0A914YLG2</accession>